<dbReference type="AlphaFoldDB" id="A0A5C4SMU3"/>
<keyword evidence="2" id="KW-1185">Reference proteome</keyword>
<accession>A0A5C4SMU3</accession>
<protein>
    <recommendedName>
        <fullName evidence="3">CBM-cenC domain-containing protein</fullName>
    </recommendedName>
</protein>
<dbReference type="RefSeq" id="WP_139696020.1">
    <property type="nucleotide sequence ID" value="NZ_CP074074.1"/>
</dbReference>
<dbReference type="Proteomes" id="UP000308713">
    <property type="component" value="Unassembled WGS sequence"/>
</dbReference>
<evidence type="ECO:0000313" key="2">
    <source>
        <dbReference type="Proteomes" id="UP000308713"/>
    </source>
</evidence>
<comment type="caution">
    <text evidence="1">The sequence shown here is derived from an EMBL/GenBank/DDBJ whole genome shotgun (WGS) entry which is preliminary data.</text>
</comment>
<dbReference type="Gene3D" id="2.60.120.260">
    <property type="entry name" value="Galactose-binding domain-like"/>
    <property type="match status" value="1"/>
</dbReference>
<reference evidence="1 2" key="1">
    <citation type="submission" date="2019-05" db="EMBL/GenBank/DDBJ databases">
        <title>Tamlana fucoidanivorans sp. nov., isolated from the surface of algae collected from Fujian province in China.</title>
        <authorList>
            <person name="Li J."/>
        </authorList>
    </citation>
    <scope>NUCLEOTIDE SEQUENCE [LARGE SCALE GENOMIC DNA]</scope>
    <source>
        <strain evidence="1 2">CW2-9</strain>
    </source>
</reference>
<organism evidence="1 2">
    <name type="scientific">Allotamlana fucoidanivorans</name>
    <dbReference type="NCBI Taxonomy" id="2583814"/>
    <lineage>
        <taxon>Bacteria</taxon>
        <taxon>Pseudomonadati</taxon>
        <taxon>Bacteroidota</taxon>
        <taxon>Flavobacteriia</taxon>
        <taxon>Flavobacteriales</taxon>
        <taxon>Flavobacteriaceae</taxon>
        <taxon>Allotamlana</taxon>
    </lineage>
</organism>
<name>A0A5C4SMU3_9FLAO</name>
<dbReference type="EMBL" id="VDCS01000005">
    <property type="protein sequence ID" value="TNJ45399.1"/>
    <property type="molecule type" value="Genomic_DNA"/>
</dbReference>
<dbReference type="OrthoDB" id="1434496at2"/>
<dbReference type="InterPro" id="IPR008979">
    <property type="entry name" value="Galactose-bd-like_sf"/>
</dbReference>
<proteinExistence type="predicted"/>
<evidence type="ECO:0008006" key="3">
    <source>
        <dbReference type="Google" id="ProtNLM"/>
    </source>
</evidence>
<gene>
    <name evidence="1" type="ORF">FGF67_06730</name>
</gene>
<evidence type="ECO:0000313" key="1">
    <source>
        <dbReference type="EMBL" id="TNJ45399.1"/>
    </source>
</evidence>
<sequence length="167" mass="19337">MSDIEIDRSARLNGGFEHIQNDLPVNWQMYTPHTVPNSDFNIVIDQENFIEGKKSLKFEVKHCKSTGGWGSPGFTNQFREVGSFKGEASYSIKFWIMNQGTKYRIKAGGVNAFEGHMKVILEDNADIHRWKMFEFIIDVPKDMELRLELNILEPGTFWIDNVQIHKI</sequence>
<dbReference type="SUPFAM" id="SSF49785">
    <property type="entry name" value="Galactose-binding domain-like"/>
    <property type="match status" value="1"/>
</dbReference>